<evidence type="ECO:0000313" key="3">
    <source>
        <dbReference type="EMBL" id="MEA5582493.1"/>
    </source>
</evidence>
<reference evidence="3 4" key="1">
    <citation type="submission" date="2023-12" db="EMBL/GenBank/DDBJ databases">
        <title>Baltic Sea Cyanobacteria.</title>
        <authorList>
            <person name="Delbaje E."/>
            <person name="Fewer D.P."/>
            <person name="Shishido T.K."/>
        </authorList>
    </citation>
    <scope>NUCLEOTIDE SEQUENCE [LARGE SCALE GENOMIC DNA]</scope>
    <source>
        <strain evidence="3 4">UHCC-0300</strain>
    </source>
</reference>
<evidence type="ECO:0000313" key="4">
    <source>
        <dbReference type="Proteomes" id="UP001302120"/>
    </source>
</evidence>
<dbReference type="InterPro" id="IPR013424">
    <property type="entry name" value="Ice-binding_C"/>
</dbReference>
<gene>
    <name evidence="3" type="ORF">VB620_14225</name>
</gene>
<accession>A0ABU5UGN8</accession>
<dbReference type="EMBL" id="JAYGHG010000024">
    <property type="protein sequence ID" value="MEA5582493.1"/>
    <property type="molecule type" value="Genomic_DNA"/>
</dbReference>
<dbReference type="NCBIfam" id="TIGR02595">
    <property type="entry name" value="PEP_CTERM"/>
    <property type="match status" value="1"/>
</dbReference>
<proteinExistence type="predicted"/>
<feature type="chain" id="PRO_5046236936" evidence="1">
    <location>
        <begin position="35"/>
        <end position="207"/>
    </location>
</feature>
<sequence length="207" mass="20854">MMTSKSNFFKSALAALATVPVAATIFTPAGSAEAFTGGFTFDGAGTNSAISALGATFIPDPGTISISNAEGDFFADTTGSIFSFLVGPTNTPIIDVGALDGTKVLTLINVEAPSIQGLAPNLSDIRYDFTGTFEDGSNANGFVNFSTLLGASAAQTAFGLGQTINASFSGATVAVNNVTVPEPATLLGLGIVAAGMAVSRRRKTIPQ</sequence>
<feature type="domain" description="Ice-binding protein C-terminal" evidence="2">
    <location>
        <begin position="179"/>
        <end position="201"/>
    </location>
</feature>
<organism evidence="3 4">
    <name type="scientific">Nodularia harveyana UHCC-0300</name>
    <dbReference type="NCBI Taxonomy" id="2974287"/>
    <lineage>
        <taxon>Bacteria</taxon>
        <taxon>Bacillati</taxon>
        <taxon>Cyanobacteriota</taxon>
        <taxon>Cyanophyceae</taxon>
        <taxon>Nostocales</taxon>
        <taxon>Nodulariaceae</taxon>
        <taxon>Nodularia</taxon>
    </lineage>
</organism>
<name>A0ABU5UGN8_9CYAN</name>
<feature type="signal peptide" evidence="1">
    <location>
        <begin position="1"/>
        <end position="34"/>
    </location>
</feature>
<dbReference type="RefSeq" id="WP_323196809.1">
    <property type="nucleotide sequence ID" value="NZ_JAYGHG010000024.1"/>
</dbReference>
<evidence type="ECO:0000256" key="1">
    <source>
        <dbReference type="SAM" id="SignalP"/>
    </source>
</evidence>
<dbReference type="Proteomes" id="UP001302120">
    <property type="component" value="Unassembled WGS sequence"/>
</dbReference>
<keyword evidence="1" id="KW-0732">Signal</keyword>
<dbReference type="Pfam" id="PF07589">
    <property type="entry name" value="PEP-CTERM"/>
    <property type="match status" value="1"/>
</dbReference>
<evidence type="ECO:0000259" key="2">
    <source>
        <dbReference type="Pfam" id="PF07589"/>
    </source>
</evidence>
<keyword evidence="4" id="KW-1185">Reference proteome</keyword>
<comment type="caution">
    <text evidence="3">The sequence shown here is derived from an EMBL/GenBank/DDBJ whole genome shotgun (WGS) entry which is preliminary data.</text>
</comment>
<protein>
    <submittedName>
        <fullName evidence="3">PEP-CTERM sorting domain-containing protein</fullName>
    </submittedName>
</protein>